<sequence>MLYSAQLGGATRKQNALPFTTSIQSCKSQNRSRTATQTHSSFTPPVPYTLKISKKRELYRPLLESNEPFSQTLQNQDELARPQIHARFHEHPGYTVTSSQCLQPLDQETYLGMF</sequence>
<gene>
    <name evidence="2" type="ORF">ALTATR162_LOCUS6595</name>
</gene>
<evidence type="ECO:0000313" key="2">
    <source>
        <dbReference type="EMBL" id="CAG5164010.1"/>
    </source>
</evidence>
<keyword evidence="3" id="KW-1185">Reference proteome</keyword>
<accession>A0A8J2I360</accession>
<dbReference type="AlphaFoldDB" id="A0A8J2I360"/>
<dbReference type="EMBL" id="CAJRGZ010000019">
    <property type="protein sequence ID" value="CAG5164010.1"/>
    <property type="molecule type" value="Genomic_DNA"/>
</dbReference>
<dbReference type="RefSeq" id="XP_043170152.1">
    <property type="nucleotide sequence ID" value="XM_043314217.1"/>
</dbReference>
<dbReference type="Proteomes" id="UP000676310">
    <property type="component" value="Unassembled WGS sequence"/>
</dbReference>
<evidence type="ECO:0000313" key="3">
    <source>
        <dbReference type="Proteomes" id="UP000676310"/>
    </source>
</evidence>
<comment type="caution">
    <text evidence="2">The sequence shown here is derived from an EMBL/GenBank/DDBJ whole genome shotgun (WGS) entry which is preliminary data.</text>
</comment>
<feature type="compositionally biased region" description="Polar residues" evidence="1">
    <location>
        <begin position="25"/>
        <end position="43"/>
    </location>
</feature>
<name>A0A8J2I360_9PLEO</name>
<organism evidence="2 3">
    <name type="scientific">Alternaria atra</name>
    <dbReference type="NCBI Taxonomy" id="119953"/>
    <lineage>
        <taxon>Eukaryota</taxon>
        <taxon>Fungi</taxon>
        <taxon>Dikarya</taxon>
        <taxon>Ascomycota</taxon>
        <taxon>Pezizomycotina</taxon>
        <taxon>Dothideomycetes</taxon>
        <taxon>Pleosporomycetidae</taxon>
        <taxon>Pleosporales</taxon>
        <taxon>Pleosporineae</taxon>
        <taxon>Pleosporaceae</taxon>
        <taxon>Alternaria</taxon>
        <taxon>Alternaria sect. Ulocladioides</taxon>
    </lineage>
</organism>
<feature type="region of interest" description="Disordered" evidence="1">
    <location>
        <begin position="25"/>
        <end position="47"/>
    </location>
</feature>
<protein>
    <submittedName>
        <fullName evidence="2">Uncharacterized protein</fullName>
    </submittedName>
</protein>
<evidence type="ECO:0000256" key="1">
    <source>
        <dbReference type="SAM" id="MobiDB-lite"/>
    </source>
</evidence>
<reference evidence="2" key="1">
    <citation type="submission" date="2021-05" db="EMBL/GenBank/DDBJ databases">
        <authorList>
            <person name="Stam R."/>
        </authorList>
    </citation>
    <scope>NUCLEOTIDE SEQUENCE</scope>
    <source>
        <strain evidence="2">CS162</strain>
    </source>
</reference>
<proteinExistence type="predicted"/>
<dbReference type="GeneID" id="67018501"/>